<feature type="transmembrane region" description="Helical" evidence="6">
    <location>
        <begin position="462"/>
        <end position="480"/>
    </location>
</feature>
<dbReference type="Proteomes" id="UP000294901">
    <property type="component" value="Unassembled WGS sequence"/>
</dbReference>
<keyword evidence="3 6" id="KW-0812">Transmembrane</keyword>
<dbReference type="Pfam" id="PF13520">
    <property type="entry name" value="AA_permease_2"/>
    <property type="match status" value="1"/>
</dbReference>
<feature type="transmembrane region" description="Helical" evidence="6">
    <location>
        <begin position="391"/>
        <end position="411"/>
    </location>
</feature>
<keyword evidence="2" id="KW-0813">Transport</keyword>
<feature type="transmembrane region" description="Helical" evidence="6">
    <location>
        <begin position="65"/>
        <end position="96"/>
    </location>
</feature>
<evidence type="ECO:0000256" key="1">
    <source>
        <dbReference type="ARBA" id="ARBA00004141"/>
    </source>
</evidence>
<dbReference type="PANTHER" id="PTHR45649">
    <property type="entry name" value="AMINO-ACID PERMEASE BAT1"/>
    <property type="match status" value="1"/>
</dbReference>
<feature type="transmembrane region" description="Helical" evidence="6">
    <location>
        <begin position="431"/>
        <end position="450"/>
    </location>
</feature>
<protein>
    <submittedName>
        <fullName evidence="7">Amino acid/polyamine/organocation transporter (APC superfamily)</fullName>
    </submittedName>
</protein>
<dbReference type="PIRSF" id="PIRSF006060">
    <property type="entry name" value="AA_transporter"/>
    <property type="match status" value="1"/>
</dbReference>
<evidence type="ECO:0000256" key="2">
    <source>
        <dbReference type="ARBA" id="ARBA00022448"/>
    </source>
</evidence>
<evidence type="ECO:0000256" key="4">
    <source>
        <dbReference type="ARBA" id="ARBA00022989"/>
    </source>
</evidence>
<evidence type="ECO:0000256" key="5">
    <source>
        <dbReference type="ARBA" id="ARBA00023136"/>
    </source>
</evidence>
<evidence type="ECO:0000313" key="7">
    <source>
        <dbReference type="EMBL" id="TDO40741.1"/>
    </source>
</evidence>
<keyword evidence="4 6" id="KW-1133">Transmembrane helix</keyword>
<evidence type="ECO:0000313" key="8">
    <source>
        <dbReference type="Proteomes" id="UP000294901"/>
    </source>
</evidence>
<dbReference type="EMBL" id="SNWR01000001">
    <property type="protein sequence ID" value="TDO40741.1"/>
    <property type="molecule type" value="Genomic_DNA"/>
</dbReference>
<feature type="transmembrane region" description="Helical" evidence="6">
    <location>
        <begin position="108"/>
        <end position="133"/>
    </location>
</feature>
<comment type="subcellular location">
    <subcellularLocation>
        <location evidence="1">Membrane</location>
        <topology evidence="1">Multi-pass membrane protein</topology>
    </subcellularLocation>
</comment>
<dbReference type="OrthoDB" id="8274074at2"/>
<feature type="transmembrane region" description="Helical" evidence="6">
    <location>
        <begin position="264"/>
        <end position="286"/>
    </location>
</feature>
<dbReference type="PANTHER" id="PTHR45649:SF26">
    <property type="entry name" value="OS04G0435100 PROTEIN"/>
    <property type="match status" value="1"/>
</dbReference>
<organism evidence="7 8">
    <name type="scientific">Paractinoplanes brasiliensis</name>
    <dbReference type="NCBI Taxonomy" id="52695"/>
    <lineage>
        <taxon>Bacteria</taxon>
        <taxon>Bacillati</taxon>
        <taxon>Actinomycetota</taxon>
        <taxon>Actinomycetes</taxon>
        <taxon>Micromonosporales</taxon>
        <taxon>Micromonosporaceae</taxon>
        <taxon>Paractinoplanes</taxon>
    </lineage>
</organism>
<reference evidence="7 8" key="1">
    <citation type="submission" date="2019-03" db="EMBL/GenBank/DDBJ databases">
        <title>Sequencing the genomes of 1000 actinobacteria strains.</title>
        <authorList>
            <person name="Klenk H.-P."/>
        </authorList>
    </citation>
    <scope>NUCLEOTIDE SEQUENCE [LARGE SCALE GENOMIC DNA]</scope>
    <source>
        <strain evidence="7 8">DSM 43805</strain>
    </source>
</reference>
<feature type="transmembrane region" description="Helical" evidence="6">
    <location>
        <begin position="181"/>
        <end position="199"/>
    </location>
</feature>
<dbReference type="InterPro" id="IPR002293">
    <property type="entry name" value="AA/rel_permease1"/>
</dbReference>
<feature type="transmembrane region" description="Helical" evidence="6">
    <location>
        <begin position="219"/>
        <end position="243"/>
    </location>
</feature>
<dbReference type="GO" id="GO:0016020">
    <property type="term" value="C:membrane"/>
    <property type="evidence" value="ECO:0007669"/>
    <property type="project" value="UniProtKB-SubCell"/>
</dbReference>
<dbReference type="AlphaFoldDB" id="A0A4R6JYF7"/>
<evidence type="ECO:0000256" key="3">
    <source>
        <dbReference type="ARBA" id="ARBA00022692"/>
    </source>
</evidence>
<comment type="caution">
    <text evidence="7">The sequence shown here is derived from an EMBL/GenBank/DDBJ whole genome shotgun (WGS) entry which is preliminary data.</text>
</comment>
<feature type="transmembrane region" description="Helical" evidence="6">
    <location>
        <begin position="368"/>
        <end position="385"/>
    </location>
</feature>
<feature type="transmembrane region" description="Helical" evidence="6">
    <location>
        <begin position="33"/>
        <end position="53"/>
    </location>
</feature>
<dbReference type="GO" id="GO:0022857">
    <property type="term" value="F:transmembrane transporter activity"/>
    <property type="evidence" value="ECO:0007669"/>
    <property type="project" value="InterPro"/>
</dbReference>
<keyword evidence="5 6" id="KW-0472">Membrane</keyword>
<feature type="transmembrane region" description="Helical" evidence="6">
    <location>
        <begin position="316"/>
        <end position="335"/>
    </location>
</feature>
<accession>A0A4R6JYF7</accession>
<evidence type="ECO:0000256" key="6">
    <source>
        <dbReference type="SAM" id="Phobius"/>
    </source>
</evidence>
<gene>
    <name evidence="7" type="ORF">C8E87_4460</name>
</gene>
<feature type="transmembrane region" description="Helical" evidence="6">
    <location>
        <begin position="153"/>
        <end position="174"/>
    </location>
</feature>
<proteinExistence type="predicted"/>
<sequence length="508" mass="54916">MSVNPAPSTDEERLAQLGYQQELHRRLSGFSNFAVSFSIISILAGAITSYGIAMTAGGPMAITLGWLFVGIMVTFVALAMAEVCSAYPTAGALYWWAAALAKRNKAAWAWFVGWFNFLGEVAVTAAIDFGAAITTSAFLSLTFDMEVTTGRTFLIFLVIIVVHGLLNTFGVNLVRLLSDVSAWWHLAGVAVIVGVLTIVPDTHKPISEVFTEVHNATGFTFAGAGIYAVLIGLLMAQYTYTGYDASAHVAEETHDAARAAPRGIVMSVVVSVIAGFVLLFAITWSIQDYEAQRTTELGLPPAQIFIDAAGHDLGTFLLFICMVAQWFCGMASVTANSRMSYAFARDGALPGSRLWKQVNPRTGTPTNSIWLCVALSTLLVLPSLWNTTAYLAATSVAVIGLYIAYVMPVFLRRANPDFEPGPWHLGRWSAVVGWIAIVWVGIICVLFVLPTASPITAGNFNYTIVAVAVVLAFATIWWFAGARKWFTGPKQNLIEKAHQGEQTMPTEN</sequence>
<dbReference type="RefSeq" id="WP_133874874.1">
    <property type="nucleotide sequence ID" value="NZ_BOMD01000011.1"/>
</dbReference>
<dbReference type="Gene3D" id="1.20.1740.10">
    <property type="entry name" value="Amino acid/polyamine transporter I"/>
    <property type="match status" value="1"/>
</dbReference>
<keyword evidence="8" id="KW-1185">Reference proteome</keyword>
<name>A0A4R6JYF7_9ACTN</name>